<evidence type="ECO:0000256" key="2">
    <source>
        <dbReference type="SAM" id="SignalP"/>
    </source>
</evidence>
<feature type="compositionally biased region" description="Polar residues" evidence="1">
    <location>
        <begin position="101"/>
        <end position="113"/>
    </location>
</feature>
<protein>
    <recommendedName>
        <fullName evidence="5">Secreted protein</fullName>
    </recommendedName>
</protein>
<gene>
    <name evidence="3" type="ORF">PoB_005630100</name>
</gene>
<proteinExistence type="predicted"/>
<organism evidence="3 4">
    <name type="scientific">Plakobranchus ocellatus</name>
    <dbReference type="NCBI Taxonomy" id="259542"/>
    <lineage>
        <taxon>Eukaryota</taxon>
        <taxon>Metazoa</taxon>
        <taxon>Spiralia</taxon>
        <taxon>Lophotrochozoa</taxon>
        <taxon>Mollusca</taxon>
        <taxon>Gastropoda</taxon>
        <taxon>Heterobranchia</taxon>
        <taxon>Euthyneura</taxon>
        <taxon>Panpulmonata</taxon>
        <taxon>Sacoglossa</taxon>
        <taxon>Placobranchoidea</taxon>
        <taxon>Plakobranchidae</taxon>
        <taxon>Plakobranchus</taxon>
    </lineage>
</organism>
<sequence>MRLFSLATILICGGICGEVVSELALTSAGSFITGELESGARTPPTSKPDGSQVTWNHVITVEPQFRRYCTNKQHRIISRQERIANLSLLPPRGLSLPALSTNPTSALTQHHPD</sequence>
<name>A0AAV4CAQ2_9GAST</name>
<feature type="chain" id="PRO_5043439073" description="Secreted protein" evidence="2">
    <location>
        <begin position="18"/>
        <end position="113"/>
    </location>
</feature>
<feature type="region of interest" description="Disordered" evidence="1">
    <location>
        <begin position="94"/>
        <end position="113"/>
    </location>
</feature>
<evidence type="ECO:0000313" key="4">
    <source>
        <dbReference type="Proteomes" id="UP000735302"/>
    </source>
</evidence>
<comment type="caution">
    <text evidence="3">The sequence shown here is derived from an EMBL/GenBank/DDBJ whole genome shotgun (WGS) entry which is preliminary data.</text>
</comment>
<evidence type="ECO:0000256" key="1">
    <source>
        <dbReference type="SAM" id="MobiDB-lite"/>
    </source>
</evidence>
<evidence type="ECO:0000313" key="3">
    <source>
        <dbReference type="EMBL" id="GFO29796.1"/>
    </source>
</evidence>
<dbReference type="EMBL" id="BLXT01006199">
    <property type="protein sequence ID" value="GFO29796.1"/>
    <property type="molecule type" value="Genomic_DNA"/>
</dbReference>
<keyword evidence="4" id="KW-1185">Reference proteome</keyword>
<evidence type="ECO:0008006" key="5">
    <source>
        <dbReference type="Google" id="ProtNLM"/>
    </source>
</evidence>
<dbReference type="AlphaFoldDB" id="A0AAV4CAQ2"/>
<accession>A0AAV4CAQ2</accession>
<dbReference type="Proteomes" id="UP000735302">
    <property type="component" value="Unassembled WGS sequence"/>
</dbReference>
<feature type="signal peptide" evidence="2">
    <location>
        <begin position="1"/>
        <end position="17"/>
    </location>
</feature>
<reference evidence="3 4" key="1">
    <citation type="journal article" date="2021" name="Elife">
        <title>Chloroplast acquisition without the gene transfer in kleptoplastic sea slugs, Plakobranchus ocellatus.</title>
        <authorList>
            <person name="Maeda T."/>
            <person name="Takahashi S."/>
            <person name="Yoshida T."/>
            <person name="Shimamura S."/>
            <person name="Takaki Y."/>
            <person name="Nagai Y."/>
            <person name="Toyoda A."/>
            <person name="Suzuki Y."/>
            <person name="Arimoto A."/>
            <person name="Ishii H."/>
            <person name="Satoh N."/>
            <person name="Nishiyama T."/>
            <person name="Hasebe M."/>
            <person name="Maruyama T."/>
            <person name="Minagawa J."/>
            <person name="Obokata J."/>
            <person name="Shigenobu S."/>
        </authorList>
    </citation>
    <scope>NUCLEOTIDE SEQUENCE [LARGE SCALE GENOMIC DNA]</scope>
</reference>
<keyword evidence="2" id="KW-0732">Signal</keyword>